<sequence>MSGHSHYATIKRQKEGRDAAKGKIFSKLARGIQIAVKAGGGPDPNTNYKLRMVVDAARSANMPKENIERAISKASLSDENIEEVVYEGFGPSGVGVIVETATDNRNRTGQEIKNIFERGGGSMAGPGSVAFNFEPKGLMLLKKVNKVEEQMLKLIDVGVDDIQETDDALEVYVSPDKLSEIRTKLIDQGYDITTSEIIRRAKNFQIVEDPSAAKKVLDFLEVLEEQDDVQKVFANVDIPDNVLLEANK</sequence>
<dbReference type="InterPro" id="IPR029072">
    <property type="entry name" value="YebC-like"/>
</dbReference>
<dbReference type="Pfam" id="PF20772">
    <property type="entry name" value="TACO1_YebC_N"/>
    <property type="match status" value="1"/>
</dbReference>
<dbReference type="Gene3D" id="1.10.10.200">
    <property type="match status" value="1"/>
</dbReference>
<dbReference type="InterPro" id="IPR026564">
    <property type="entry name" value="Transcrip_reg_TACO1-like_dom3"/>
</dbReference>
<organism evidence="9 10">
    <name type="scientific">Candidatus Woesebacteria bacterium GW2011_GWB1_38_8</name>
    <dbReference type="NCBI Taxonomy" id="1618570"/>
    <lineage>
        <taxon>Bacteria</taxon>
        <taxon>Candidatus Woeseibacteriota</taxon>
    </lineage>
</organism>
<dbReference type="InterPro" id="IPR002876">
    <property type="entry name" value="Transcrip_reg_TACO1-like"/>
</dbReference>
<dbReference type="Pfam" id="PF01709">
    <property type="entry name" value="Transcrip_reg"/>
    <property type="match status" value="1"/>
</dbReference>
<keyword evidence="2 6" id="KW-0963">Cytoplasm</keyword>
<evidence type="ECO:0000256" key="1">
    <source>
        <dbReference type="ARBA" id="ARBA00008724"/>
    </source>
</evidence>
<evidence type="ECO:0000256" key="2">
    <source>
        <dbReference type="ARBA" id="ARBA00022490"/>
    </source>
</evidence>
<evidence type="ECO:0000259" key="7">
    <source>
        <dbReference type="Pfam" id="PF01709"/>
    </source>
</evidence>
<evidence type="ECO:0000256" key="5">
    <source>
        <dbReference type="ARBA" id="ARBA00023163"/>
    </source>
</evidence>
<dbReference type="PANTHER" id="PTHR12532:SF6">
    <property type="entry name" value="TRANSCRIPTIONAL REGULATORY PROTEIN YEBC-RELATED"/>
    <property type="match status" value="1"/>
</dbReference>
<keyword evidence="3 6" id="KW-0805">Transcription regulation</keyword>
<keyword evidence="4 6" id="KW-0238">DNA-binding</keyword>
<feature type="domain" description="TACO1/YebC-like second and third" evidence="7">
    <location>
        <begin position="82"/>
        <end position="236"/>
    </location>
</feature>
<comment type="similarity">
    <text evidence="1 6">Belongs to the TACO1 family.</text>
</comment>
<dbReference type="AlphaFoldDB" id="A0A0G0LDC1"/>
<comment type="subcellular location">
    <subcellularLocation>
        <location evidence="6">Cytoplasm</location>
    </subcellularLocation>
</comment>
<dbReference type="GO" id="GO:0005829">
    <property type="term" value="C:cytosol"/>
    <property type="evidence" value="ECO:0007669"/>
    <property type="project" value="TreeGrafter"/>
</dbReference>
<evidence type="ECO:0000256" key="4">
    <source>
        <dbReference type="ARBA" id="ARBA00023125"/>
    </source>
</evidence>
<name>A0A0G0LDC1_9BACT</name>
<proteinExistence type="inferred from homology"/>
<evidence type="ECO:0000256" key="3">
    <source>
        <dbReference type="ARBA" id="ARBA00023015"/>
    </source>
</evidence>
<dbReference type="GO" id="GO:0003677">
    <property type="term" value="F:DNA binding"/>
    <property type="evidence" value="ECO:0007669"/>
    <property type="project" value="UniProtKB-UniRule"/>
</dbReference>
<evidence type="ECO:0000259" key="8">
    <source>
        <dbReference type="Pfam" id="PF20772"/>
    </source>
</evidence>
<keyword evidence="5 6" id="KW-0804">Transcription</keyword>
<evidence type="ECO:0000313" key="10">
    <source>
        <dbReference type="Proteomes" id="UP000034081"/>
    </source>
</evidence>
<dbReference type="NCBIfam" id="NF001030">
    <property type="entry name" value="PRK00110.1"/>
    <property type="match status" value="1"/>
</dbReference>
<dbReference type="SUPFAM" id="SSF75625">
    <property type="entry name" value="YebC-like"/>
    <property type="match status" value="1"/>
</dbReference>
<reference evidence="9 10" key="1">
    <citation type="journal article" date="2015" name="Nature">
        <title>rRNA introns, odd ribosomes, and small enigmatic genomes across a large radiation of phyla.</title>
        <authorList>
            <person name="Brown C.T."/>
            <person name="Hug L.A."/>
            <person name="Thomas B.C."/>
            <person name="Sharon I."/>
            <person name="Castelle C.J."/>
            <person name="Singh A."/>
            <person name="Wilkins M.J."/>
            <person name="Williams K.H."/>
            <person name="Banfield J.F."/>
        </authorList>
    </citation>
    <scope>NUCLEOTIDE SEQUENCE [LARGE SCALE GENOMIC DNA]</scope>
</reference>
<dbReference type="Gene3D" id="3.30.70.980">
    <property type="match status" value="2"/>
</dbReference>
<protein>
    <recommendedName>
        <fullName evidence="6">Probable transcriptional regulatory protein UT08_C0003G0083</fullName>
    </recommendedName>
</protein>
<comment type="caution">
    <text evidence="9">The sequence shown here is derived from an EMBL/GenBank/DDBJ whole genome shotgun (WGS) entry which is preliminary data.</text>
</comment>
<evidence type="ECO:0000313" key="9">
    <source>
        <dbReference type="EMBL" id="KKQ85920.1"/>
    </source>
</evidence>
<gene>
    <name evidence="9" type="ORF">UT08_C0003G0083</name>
</gene>
<dbReference type="GO" id="GO:0006355">
    <property type="term" value="P:regulation of DNA-templated transcription"/>
    <property type="evidence" value="ECO:0007669"/>
    <property type="project" value="UniProtKB-UniRule"/>
</dbReference>
<accession>A0A0G0LDC1</accession>
<dbReference type="InterPro" id="IPR048300">
    <property type="entry name" value="TACO1_YebC-like_2nd/3rd_dom"/>
</dbReference>
<evidence type="ECO:0000256" key="6">
    <source>
        <dbReference type="HAMAP-Rule" id="MF_00693"/>
    </source>
</evidence>
<dbReference type="InterPro" id="IPR049083">
    <property type="entry name" value="TACO1_YebC_N"/>
</dbReference>
<dbReference type="PANTHER" id="PTHR12532">
    <property type="entry name" value="TRANSLATIONAL ACTIVATOR OF CYTOCHROME C OXIDASE 1"/>
    <property type="match status" value="1"/>
</dbReference>
<dbReference type="NCBIfam" id="NF009044">
    <property type="entry name" value="PRK12378.1"/>
    <property type="match status" value="1"/>
</dbReference>
<dbReference type="EMBL" id="LBVL01000003">
    <property type="protein sequence ID" value="KKQ85920.1"/>
    <property type="molecule type" value="Genomic_DNA"/>
</dbReference>
<dbReference type="NCBIfam" id="TIGR01033">
    <property type="entry name" value="YebC/PmpR family DNA-binding transcriptional regulator"/>
    <property type="match status" value="1"/>
</dbReference>
<dbReference type="InterPro" id="IPR017856">
    <property type="entry name" value="Integrase-like_N"/>
</dbReference>
<dbReference type="FunFam" id="1.10.10.200:FF:000002">
    <property type="entry name" value="Probable transcriptional regulatory protein CLM62_37755"/>
    <property type="match status" value="1"/>
</dbReference>
<dbReference type="STRING" id="1618570.UT08_C0003G0083"/>
<feature type="domain" description="TACO1/YebC-like N-terminal" evidence="8">
    <location>
        <begin position="5"/>
        <end position="75"/>
    </location>
</feature>
<dbReference type="HAMAP" id="MF_00693">
    <property type="entry name" value="Transcrip_reg_TACO1"/>
    <property type="match status" value="1"/>
</dbReference>
<dbReference type="Proteomes" id="UP000034081">
    <property type="component" value="Unassembled WGS sequence"/>
</dbReference>